<dbReference type="Pfam" id="PF00501">
    <property type="entry name" value="AMP-binding"/>
    <property type="match status" value="1"/>
</dbReference>
<dbReference type="InterPro" id="IPR020845">
    <property type="entry name" value="AMP-binding_CS"/>
</dbReference>
<protein>
    <submittedName>
        <fullName evidence="3">Acyl--CoA ligase</fullName>
    </submittedName>
</protein>
<dbReference type="PANTHER" id="PTHR43767:SF10">
    <property type="entry name" value="SURFACTIN SYNTHASE SUBUNIT 1"/>
    <property type="match status" value="1"/>
</dbReference>
<feature type="domain" description="AMP-dependent synthetase/ligase" evidence="1">
    <location>
        <begin position="10"/>
        <end position="373"/>
    </location>
</feature>
<dbReference type="PANTHER" id="PTHR43767">
    <property type="entry name" value="LONG-CHAIN-FATTY-ACID--COA LIGASE"/>
    <property type="match status" value="1"/>
</dbReference>
<dbReference type="RefSeq" id="WP_144988533.1">
    <property type="nucleotide sequence ID" value="NZ_VNJK01000001.1"/>
</dbReference>
<name>A0A559IYQ3_9BACL</name>
<dbReference type="SUPFAM" id="SSF56801">
    <property type="entry name" value="Acetyl-CoA synthetase-like"/>
    <property type="match status" value="1"/>
</dbReference>
<evidence type="ECO:0000259" key="2">
    <source>
        <dbReference type="Pfam" id="PF13193"/>
    </source>
</evidence>
<dbReference type="GO" id="GO:0016877">
    <property type="term" value="F:ligase activity, forming carbon-sulfur bonds"/>
    <property type="evidence" value="ECO:0007669"/>
    <property type="project" value="UniProtKB-ARBA"/>
</dbReference>
<organism evidence="3 4">
    <name type="scientific">Paenibacillus agilis</name>
    <dbReference type="NCBI Taxonomy" id="3020863"/>
    <lineage>
        <taxon>Bacteria</taxon>
        <taxon>Bacillati</taxon>
        <taxon>Bacillota</taxon>
        <taxon>Bacilli</taxon>
        <taxon>Bacillales</taxon>
        <taxon>Paenibacillaceae</taxon>
        <taxon>Paenibacillus</taxon>
    </lineage>
</organism>
<dbReference type="Gene3D" id="3.40.50.12780">
    <property type="entry name" value="N-terminal domain of ligase-like"/>
    <property type="match status" value="1"/>
</dbReference>
<dbReference type="Proteomes" id="UP000318102">
    <property type="component" value="Unassembled WGS sequence"/>
</dbReference>
<sequence>MNHYIHDLLDTAVSRYPDKVAVVTESSSWSYTDLQQRSSQLYKWLKTQNVQAGERILCAMPNSSFVLAALFAASRLGAIFVPIHEELKSKNLSYIVSDCEPKIIFAAPSIAGLIDSGYSTVVVLDTDDEASLWDLFRLENEQSEFATADQGVFPERETEVTSEQPVLFIYTSGSTGNPKAVISTHKQVLFAAGSIQQCLQVRHDDIVGNFLPLSFDYGLYQMFLVCYEGATLALGHKKDIGPMWLKKLYAWGVTGLPLMPAMADGLLKLSQRPRSQLPALRFVTNTGAAFPSSYVDTLSNLYPECSIFLMYGLTECKRVAILPAEEARVKVGSVGKPIPGTTCKVINKDGNEAAPFEIGELVVSGPHVMSGYWKLPELTAKRFDTSNDTGERQLYTGDFFYADEEGYLYYQGRSDDVFKQQGYRVSAIEIEETALSHPGIRLAVLLKPDEQHECVLAVTGEVDERELLLFMAEQLEYYKLPERIVVLDAFPTTLNGKIDKQALRLSMEPYHDQVT</sequence>
<evidence type="ECO:0000313" key="4">
    <source>
        <dbReference type="Proteomes" id="UP000318102"/>
    </source>
</evidence>
<accession>A0A559IYQ3</accession>
<dbReference type="InterPro" id="IPR025110">
    <property type="entry name" value="AMP-bd_C"/>
</dbReference>
<dbReference type="PROSITE" id="PS00455">
    <property type="entry name" value="AMP_BINDING"/>
    <property type="match status" value="1"/>
</dbReference>
<dbReference type="AlphaFoldDB" id="A0A559IYQ3"/>
<dbReference type="OrthoDB" id="9757771at2"/>
<dbReference type="InterPro" id="IPR000873">
    <property type="entry name" value="AMP-dep_synth/lig_dom"/>
</dbReference>
<evidence type="ECO:0000313" key="3">
    <source>
        <dbReference type="EMBL" id="TVX92759.1"/>
    </source>
</evidence>
<dbReference type="Pfam" id="PF13193">
    <property type="entry name" value="AMP-binding_C"/>
    <property type="match status" value="1"/>
</dbReference>
<comment type="caution">
    <text evidence="3">The sequence shown here is derived from an EMBL/GenBank/DDBJ whole genome shotgun (WGS) entry which is preliminary data.</text>
</comment>
<keyword evidence="3" id="KW-0436">Ligase</keyword>
<dbReference type="InterPro" id="IPR042099">
    <property type="entry name" value="ANL_N_sf"/>
</dbReference>
<gene>
    <name evidence="3" type="ORF">FPZ44_06650</name>
</gene>
<evidence type="ECO:0000259" key="1">
    <source>
        <dbReference type="Pfam" id="PF00501"/>
    </source>
</evidence>
<keyword evidence="4" id="KW-1185">Reference proteome</keyword>
<dbReference type="InterPro" id="IPR050237">
    <property type="entry name" value="ATP-dep_AMP-bd_enzyme"/>
</dbReference>
<reference evidence="3 4" key="1">
    <citation type="submission" date="2019-07" db="EMBL/GenBank/DDBJ databases">
        <authorList>
            <person name="Kim J."/>
        </authorList>
    </citation>
    <scope>NUCLEOTIDE SEQUENCE [LARGE SCALE GENOMIC DNA]</scope>
    <source>
        <strain evidence="3 4">N4</strain>
    </source>
</reference>
<feature type="domain" description="AMP-binding enzyme C-terminal" evidence="2">
    <location>
        <begin position="429"/>
        <end position="497"/>
    </location>
</feature>
<dbReference type="InterPro" id="IPR045851">
    <property type="entry name" value="AMP-bd_C_sf"/>
</dbReference>
<dbReference type="EMBL" id="VNJK01000001">
    <property type="protein sequence ID" value="TVX92759.1"/>
    <property type="molecule type" value="Genomic_DNA"/>
</dbReference>
<proteinExistence type="predicted"/>
<dbReference type="Gene3D" id="3.30.300.30">
    <property type="match status" value="1"/>
</dbReference>